<sequence length="104" mass="11788">MVAEGDCNSIGEAARRVLSGDKITIFYVDNSLHSPMQRLSEIRSELRSIGVNVNQVTRYFNASSTEDQKLLHSKGVLKEYHQVTARIDELLLIVSELAKKWLQK</sequence>
<dbReference type="EMBL" id="FNRL01000036">
    <property type="protein sequence ID" value="SEB07052.1"/>
    <property type="molecule type" value="Genomic_DNA"/>
</dbReference>
<dbReference type="AlphaFoldDB" id="A0A1H4GEB1"/>
<feature type="domain" description="Bacterial mobilisation" evidence="1">
    <location>
        <begin position="45"/>
        <end position="89"/>
    </location>
</feature>
<evidence type="ECO:0000313" key="2">
    <source>
        <dbReference type="EMBL" id="SEB07052.1"/>
    </source>
</evidence>
<name>A0A1H4GEB1_9BACT</name>
<protein>
    <submittedName>
        <fullName evidence="2">Mobilisation protein (MobC)</fullName>
    </submittedName>
</protein>
<organism evidence="2 3">
    <name type="scientific">Chitinophaga terrae</name>
    <name type="common">ex Kim and Jung 2007</name>
    <dbReference type="NCBI Taxonomy" id="408074"/>
    <lineage>
        <taxon>Bacteria</taxon>
        <taxon>Pseudomonadati</taxon>
        <taxon>Bacteroidota</taxon>
        <taxon>Chitinophagia</taxon>
        <taxon>Chitinophagales</taxon>
        <taxon>Chitinophagaceae</taxon>
        <taxon>Chitinophaga</taxon>
    </lineage>
</organism>
<gene>
    <name evidence="2" type="ORF">SAMN05660909_05152</name>
</gene>
<dbReference type="Proteomes" id="UP000199656">
    <property type="component" value="Unassembled WGS sequence"/>
</dbReference>
<proteinExistence type="predicted"/>
<dbReference type="Pfam" id="PF05713">
    <property type="entry name" value="MobC"/>
    <property type="match status" value="1"/>
</dbReference>
<evidence type="ECO:0000259" key="1">
    <source>
        <dbReference type="Pfam" id="PF05713"/>
    </source>
</evidence>
<reference evidence="3" key="1">
    <citation type="submission" date="2016-10" db="EMBL/GenBank/DDBJ databases">
        <authorList>
            <person name="Varghese N."/>
            <person name="Submissions S."/>
        </authorList>
    </citation>
    <scope>NUCLEOTIDE SEQUENCE [LARGE SCALE GENOMIC DNA]</scope>
    <source>
        <strain evidence="3">DSM 23920</strain>
    </source>
</reference>
<dbReference type="InterPro" id="IPR008687">
    <property type="entry name" value="MobC"/>
</dbReference>
<evidence type="ECO:0000313" key="3">
    <source>
        <dbReference type="Proteomes" id="UP000199656"/>
    </source>
</evidence>
<keyword evidence="3" id="KW-1185">Reference proteome</keyword>
<accession>A0A1H4GEB1</accession>
<dbReference type="STRING" id="408074.SAMN05660909_05152"/>